<accession>A0A9W9VES1</accession>
<dbReference type="EMBL" id="JAPZBU010000011">
    <property type="protein sequence ID" value="KAJ5379433.1"/>
    <property type="molecule type" value="Genomic_DNA"/>
</dbReference>
<dbReference type="RefSeq" id="XP_056483219.1">
    <property type="nucleotide sequence ID" value="XM_056637189.1"/>
</dbReference>
<protein>
    <submittedName>
        <fullName evidence="1">Uncharacterized protein</fullName>
    </submittedName>
</protein>
<sequence length="101" mass="11388">MARGSRNHSTEPRSSDPTLSLYLLIYETTPNDEFTLTLTNPGLPIVPSSPFYRTLQDLWSQHGNRDATPSVGLIRAVAGDIQRQPRLWNLYVDTTGQNEMK</sequence>
<dbReference type="OrthoDB" id="4265695at2759"/>
<dbReference type="Proteomes" id="UP001147747">
    <property type="component" value="Unassembled WGS sequence"/>
</dbReference>
<evidence type="ECO:0000313" key="2">
    <source>
        <dbReference type="Proteomes" id="UP001147747"/>
    </source>
</evidence>
<gene>
    <name evidence="1" type="ORF">N7509_012552</name>
</gene>
<dbReference type="GeneID" id="81376169"/>
<reference evidence="1" key="2">
    <citation type="journal article" date="2023" name="IMA Fungus">
        <title>Comparative genomic study of the Penicillium genus elucidates a diverse pangenome and 15 lateral gene transfer events.</title>
        <authorList>
            <person name="Petersen C."/>
            <person name="Sorensen T."/>
            <person name="Nielsen M.R."/>
            <person name="Sondergaard T.E."/>
            <person name="Sorensen J.L."/>
            <person name="Fitzpatrick D.A."/>
            <person name="Frisvad J.C."/>
            <person name="Nielsen K.L."/>
        </authorList>
    </citation>
    <scope>NUCLEOTIDE SEQUENCE</scope>
    <source>
        <strain evidence="1">IBT 29677</strain>
    </source>
</reference>
<reference evidence="1" key="1">
    <citation type="submission" date="2022-12" db="EMBL/GenBank/DDBJ databases">
        <authorList>
            <person name="Petersen C."/>
        </authorList>
    </citation>
    <scope>NUCLEOTIDE SEQUENCE</scope>
    <source>
        <strain evidence="1">IBT 29677</strain>
    </source>
</reference>
<dbReference type="AlphaFoldDB" id="A0A9W9VES1"/>
<proteinExistence type="predicted"/>
<organism evidence="1 2">
    <name type="scientific">Penicillium cosmopolitanum</name>
    <dbReference type="NCBI Taxonomy" id="1131564"/>
    <lineage>
        <taxon>Eukaryota</taxon>
        <taxon>Fungi</taxon>
        <taxon>Dikarya</taxon>
        <taxon>Ascomycota</taxon>
        <taxon>Pezizomycotina</taxon>
        <taxon>Eurotiomycetes</taxon>
        <taxon>Eurotiomycetidae</taxon>
        <taxon>Eurotiales</taxon>
        <taxon>Aspergillaceae</taxon>
        <taxon>Penicillium</taxon>
    </lineage>
</organism>
<name>A0A9W9VES1_9EURO</name>
<evidence type="ECO:0000313" key="1">
    <source>
        <dbReference type="EMBL" id="KAJ5379433.1"/>
    </source>
</evidence>
<comment type="caution">
    <text evidence="1">The sequence shown here is derived from an EMBL/GenBank/DDBJ whole genome shotgun (WGS) entry which is preliminary data.</text>
</comment>
<keyword evidence="2" id="KW-1185">Reference proteome</keyword>